<reference evidence="2" key="1">
    <citation type="submission" date="2020-04" db="EMBL/GenBank/DDBJ databases">
        <authorList>
            <person name="Chiriac C."/>
            <person name="Salcher M."/>
            <person name="Ghai R."/>
            <person name="Kavagutti S V."/>
        </authorList>
    </citation>
    <scope>NUCLEOTIDE SEQUENCE</scope>
</reference>
<feature type="region of interest" description="Disordered" evidence="1">
    <location>
        <begin position="115"/>
        <end position="137"/>
    </location>
</feature>
<gene>
    <name evidence="3" type="ORF">UFOVP1414_23</name>
    <name evidence="2" type="ORF">UFOVP442_54</name>
</gene>
<protein>
    <submittedName>
        <fullName evidence="2">Uncharacterized protein</fullName>
    </submittedName>
</protein>
<proteinExistence type="predicted"/>
<dbReference type="EMBL" id="LR797380">
    <property type="protein sequence ID" value="CAB4211800.1"/>
    <property type="molecule type" value="Genomic_DNA"/>
</dbReference>
<organism evidence="2">
    <name type="scientific">uncultured Caudovirales phage</name>
    <dbReference type="NCBI Taxonomy" id="2100421"/>
    <lineage>
        <taxon>Viruses</taxon>
        <taxon>Duplodnaviria</taxon>
        <taxon>Heunggongvirae</taxon>
        <taxon>Uroviricota</taxon>
        <taxon>Caudoviricetes</taxon>
        <taxon>Peduoviridae</taxon>
        <taxon>Maltschvirus</taxon>
        <taxon>Maltschvirus maltsch</taxon>
    </lineage>
</organism>
<accession>A0A6J5MC19</accession>
<evidence type="ECO:0000313" key="3">
    <source>
        <dbReference type="EMBL" id="CAB4211800.1"/>
    </source>
</evidence>
<evidence type="ECO:0000313" key="2">
    <source>
        <dbReference type="EMBL" id="CAB4142833.1"/>
    </source>
</evidence>
<dbReference type="EMBL" id="LR796419">
    <property type="protein sequence ID" value="CAB4142833.1"/>
    <property type="molecule type" value="Genomic_DNA"/>
</dbReference>
<feature type="compositionally biased region" description="Polar residues" evidence="1">
    <location>
        <begin position="127"/>
        <end position="137"/>
    </location>
</feature>
<sequence length="137" mass="16065">MAFKLTKQEDKQRQDIAERLQNAADEVSKGVEAFNEKMSQLFGKHVEHLVVKYNEILAEAREFRDDIVGRFQEEFDDKSERWQEGDTGQSCQELIDEWQEIFVDDNDFEILEPELIDDPTKDLEHANNLSEASSERQ</sequence>
<evidence type="ECO:0000256" key="1">
    <source>
        <dbReference type="SAM" id="MobiDB-lite"/>
    </source>
</evidence>
<name>A0A6J5MC19_9CAUD</name>